<gene>
    <name evidence="1" type="ORF">ANI01nite_04630</name>
</gene>
<reference evidence="1 2" key="1">
    <citation type="submission" date="2019-06" db="EMBL/GenBank/DDBJ databases">
        <title>Whole genome shotgun sequence of Glutamicibacter nicotianae NBRC 14234.</title>
        <authorList>
            <person name="Hosoyama A."/>
            <person name="Uohara A."/>
            <person name="Ohji S."/>
            <person name="Ichikawa N."/>
        </authorList>
    </citation>
    <scope>NUCLEOTIDE SEQUENCE [LARGE SCALE GENOMIC DNA]</scope>
    <source>
        <strain evidence="1 2">NBRC 14234</strain>
    </source>
</reference>
<organism evidence="1 2">
    <name type="scientific">Glutamicibacter nicotianae</name>
    <name type="common">Arthrobacter nicotianae</name>
    <dbReference type="NCBI Taxonomy" id="37929"/>
    <lineage>
        <taxon>Bacteria</taxon>
        <taxon>Bacillati</taxon>
        <taxon>Actinomycetota</taxon>
        <taxon>Actinomycetes</taxon>
        <taxon>Micrococcales</taxon>
        <taxon>Micrococcaceae</taxon>
        <taxon>Glutamicibacter</taxon>
    </lineage>
</organism>
<dbReference type="Proteomes" id="UP000316242">
    <property type="component" value="Unassembled WGS sequence"/>
</dbReference>
<dbReference type="EMBL" id="BJNE01000001">
    <property type="protein sequence ID" value="GEC11260.1"/>
    <property type="molecule type" value="Genomic_DNA"/>
</dbReference>
<evidence type="ECO:0000313" key="1">
    <source>
        <dbReference type="EMBL" id="GEC11260.1"/>
    </source>
</evidence>
<dbReference type="RefSeq" id="WP_218024297.1">
    <property type="nucleotide sequence ID" value="NZ_BAAAWM010000001.1"/>
</dbReference>
<name>A0ABQ0RHG3_GLUNI</name>
<evidence type="ECO:0000313" key="2">
    <source>
        <dbReference type="Proteomes" id="UP000316242"/>
    </source>
</evidence>
<sequence length="50" mass="5387">MFILMPEIVVLAIISGVAPILTAFIGKLSFDVARTKKEAAAAREVRCPNN</sequence>
<proteinExistence type="predicted"/>
<comment type="caution">
    <text evidence="1">The sequence shown here is derived from an EMBL/GenBank/DDBJ whole genome shotgun (WGS) entry which is preliminary data.</text>
</comment>
<keyword evidence="2" id="KW-1185">Reference proteome</keyword>
<protein>
    <submittedName>
        <fullName evidence="1">Uncharacterized protein</fullName>
    </submittedName>
</protein>
<accession>A0ABQ0RHG3</accession>